<organism evidence="1 2">
    <name type="scientific">Dankookia rubra</name>
    <dbReference type="NCBI Taxonomy" id="1442381"/>
    <lineage>
        <taxon>Bacteria</taxon>
        <taxon>Pseudomonadati</taxon>
        <taxon>Pseudomonadota</taxon>
        <taxon>Alphaproteobacteria</taxon>
        <taxon>Acetobacterales</taxon>
        <taxon>Roseomonadaceae</taxon>
        <taxon>Dankookia</taxon>
    </lineage>
</organism>
<dbReference type="Proteomes" id="UP000295096">
    <property type="component" value="Unassembled WGS sequence"/>
</dbReference>
<keyword evidence="2" id="KW-1185">Reference proteome</keyword>
<dbReference type="PANTHER" id="PTHR38605">
    <property type="entry name" value="ATPASE-RELATED"/>
    <property type="match status" value="1"/>
</dbReference>
<sequence>MLRDAAYGAERLGRSLIGQDRIRLAVTGLTRAGKTVFLTSLLANLLAAGRGQRTLPALERAAGGRLRAVRPVPAGIEGLPRFDVAAHLAALAADPPAWPARTEDLSTLELTLELDRQSMLAGLLGTRSVTLELLDYPGEWLLDLPMLNQDFPGWSAATLARLRRPGHAAAMGAFLGFVDSLPPGVAAEDSLVQRGFALYRDALRGCRDRLGFRFLQPGRVLNPGPRGETPLLWFFPLPPGARGGLAGLMAERHRAYVEAQRREFFEPYFRRFERQAVLVDVLGALHAGQAAFDDTAEALAAIAEALRYGGGWLDWLTGVGVDRVAFVATKADHVPARQRDALSSLLGHLVAAPQRRATGAGVTTSVHALAAVRCTEDDVATLDGRPVAAVRGVLLSSGRSAKVYPGEIPLRPPEPGFWDHGFFEMPEFQPPRLDREGGAGVPHLGLDALLAALIGDVL</sequence>
<name>A0A4R5QME1_9PROT</name>
<comment type="caution">
    <text evidence="1">The sequence shown here is derived from an EMBL/GenBank/DDBJ whole genome shotgun (WGS) entry which is preliminary data.</text>
</comment>
<dbReference type="Pfam" id="PF04317">
    <property type="entry name" value="DUF463"/>
    <property type="match status" value="1"/>
</dbReference>
<protein>
    <submittedName>
        <fullName evidence="1">ATPase</fullName>
    </submittedName>
</protein>
<dbReference type="PIRSF" id="PIRSF019381">
    <property type="entry name" value="YcjX"/>
    <property type="match status" value="1"/>
</dbReference>
<dbReference type="PANTHER" id="PTHR38605:SF1">
    <property type="entry name" value="ATPASE"/>
    <property type="match status" value="1"/>
</dbReference>
<evidence type="ECO:0000313" key="2">
    <source>
        <dbReference type="Proteomes" id="UP000295096"/>
    </source>
</evidence>
<dbReference type="InterPro" id="IPR007413">
    <property type="entry name" value="YcjX-like"/>
</dbReference>
<dbReference type="OrthoDB" id="9777645at2"/>
<dbReference type="AlphaFoldDB" id="A0A4R5QME1"/>
<evidence type="ECO:0000313" key="1">
    <source>
        <dbReference type="EMBL" id="TDH64078.1"/>
    </source>
</evidence>
<accession>A0A4R5QME1</accession>
<gene>
    <name evidence="1" type="ORF">E2C06_03500</name>
</gene>
<proteinExistence type="predicted"/>
<reference evidence="1 2" key="1">
    <citation type="journal article" date="2016" name="J. Microbiol.">
        <title>Dankookia rubra gen. nov., sp. nov., an alphaproteobacterium isolated from sediment of a shallow stream.</title>
        <authorList>
            <person name="Kim W.H."/>
            <person name="Kim D.H."/>
            <person name="Kang K."/>
            <person name="Ahn T.Y."/>
        </authorList>
    </citation>
    <scope>NUCLEOTIDE SEQUENCE [LARGE SCALE GENOMIC DNA]</scope>
    <source>
        <strain evidence="1 2">JCM30602</strain>
    </source>
</reference>
<dbReference type="EMBL" id="SMSJ01000003">
    <property type="protein sequence ID" value="TDH64078.1"/>
    <property type="molecule type" value="Genomic_DNA"/>
</dbReference>